<dbReference type="InterPro" id="IPR018201">
    <property type="entry name" value="Ketoacyl_synth_AS"/>
</dbReference>
<dbReference type="SUPFAM" id="SSF53901">
    <property type="entry name" value="Thiolase-like"/>
    <property type="match status" value="2"/>
</dbReference>
<dbReference type="InterPro" id="IPR001227">
    <property type="entry name" value="Ac_transferase_dom_sf"/>
</dbReference>
<dbReference type="GO" id="GO:0004315">
    <property type="term" value="F:3-oxoacyl-[acyl-carrier-protein] synthase activity"/>
    <property type="evidence" value="ECO:0007669"/>
    <property type="project" value="InterPro"/>
</dbReference>
<dbReference type="OrthoDB" id="329835at2759"/>
<dbReference type="PROSITE" id="PS00606">
    <property type="entry name" value="KS3_1"/>
    <property type="match status" value="1"/>
</dbReference>
<keyword evidence="3" id="KW-0808">Transferase</keyword>
<evidence type="ECO:0000256" key="3">
    <source>
        <dbReference type="ARBA" id="ARBA00022679"/>
    </source>
</evidence>
<dbReference type="Pfam" id="PF00109">
    <property type="entry name" value="ketoacyl-synt"/>
    <property type="match status" value="1"/>
</dbReference>
<dbReference type="InterPro" id="IPR014031">
    <property type="entry name" value="Ketoacyl_synth_C"/>
</dbReference>
<evidence type="ECO:0000313" key="6">
    <source>
        <dbReference type="Proteomes" id="UP000054279"/>
    </source>
</evidence>
<protein>
    <recommendedName>
        <fullName evidence="4">Ketosynthase family 3 (KS3) domain-containing protein</fullName>
    </recommendedName>
</protein>
<dbReference type="EMBL" id="KN837251">
    <property type="protein sequence ID" value="KIJ30960.1"/>
    <property type="molecule type" value="Genomic_DNA"/>
</dbReference>
<dbReference type="PANTHER" id="PTHR43775">
    <property type="entry name" value="FATTY ACID SYNTHASE"/>
    <property type="match status" value="1"/>
</dbReference>
<dbReference type="InterPro" id="IPR014030">
    <property type="entry name" value="Ketoacyl_synth_N"/>
</dbReference>
<proteinExistence type="predicted"/>
<reference evidence="5 6" key="1">
    <citation type="submission" date="2014-06" db="EMBL/GenBank/DDBJ databases">
        <title>Evolutionary Origins and Diversification of the Mycorrhizal Mutualists.</title>
        <authorList>
            <consortium name="DOE Joint Genome Institute"/>
            <consortium name="Mycorrhizal Genomics Consortium"/>
            <person name="Kohler A."/>
            <person name="Kuo A."/>
            <person name="Nagy L.G."/>
            <person name="Floudas D."/>
            <person name="Copeland A."/>
            <person name="Barry K.W."/>
            <person name="Cichocki N."/>
            <person name="Veneault-Fourrey C."/>
            <person name="LaButti K."/>
            <person name="Lindquist E.A."/>
            <person name="Lipzen A."/>
            <person name="Lundell T."/>
            <person name="Morin E."/>
            <person name="Murat C."/>
            <person name="Riley R."/>
            <person name="Ohm R."/>
            <person name="Sun H."/>
            <person name="Tunlid A."/>
            <person name="Henrissat B."/>
            <person name="Grigoriev I.V."/>
            <person name="Hibbett D.S."/>
            <person name="Martin F."/>
        </authorList>
    </citation>
    <scope>NUCLEOTIDE SEQUENCE [LARGE SCALE GENOMIC DNA]</scope>
    <source>
        <strain evidence="5 6">SS14</strain>
    </source>
</reference>
<dbReference type="Gene3D" id="3.40.366.10">
    <property type="entry name" value="Malonyl-Coenzyme A Acyl Carrier Protein, domain 2"/>
    <property type="match status" value="1"/>
</dbReference>
<keyword evidence="6" id="KW-1185">Reference proteome</keyword>
<dbReference type="Proteomes" id="UP000054279">
    <property type="component" value="Unassembled WGS sequence"/>
</dbReference>
<dbReference type="SUPFAM" id="SSF52151">
    <property type="entry name" value="FabD/lysophospholipase-like"/>
    <property type="match status" value="1"/>
</dbReference>
<dbReference type="InterPro" id="IPR016035">
    <property type="entry name" value="Acyl_Trfase/lysoPLipase"/>
</dbReference>
<keyword evidence="1" id="KW-0596">Phosphopantetheine</keyword>
<dbReference type="HOGENOM" id="CLU_013126_0_0_1"/>
<organism evidence="5 6">
    <name type="scientific">Sphaerobolus stellatus (strain SS14)</name>
    <dbReference type="NCBI Taxonomy" id="990650"/>
    <lineage>
        <taxon>Eukaryota</taxon>
        <taxon>Fungi</taxon>
        <taxon>Dikarya</taxon>
        <taxon>Basidiomycota</taxon>
        <taxon>Agaricomycotina</taxon>
        <taxon>Agaricomycetes</taxon>
        <taxon>Phallomycetidae</taxon>
        <taxon>Geastrales</taxon>
        <taxon>Sphaerobolaceae</taxon>
        <taxon>Sphaerobolus</taxon>
    </lineage>
</organism>
<dbReference type="Gene3D" id="3.40.47.10">
    <property type="match status" value="1"/>
</dbReference>
<dbReference type="SMART" id="SM00825">
    <property type="entry name" value="PKS_KS"/>
    <property type="match status" value="1"/>
</dbReference>
<dbReference type="Pfam" id="PF00698">
    <property type="entry name" value="Acyl_transf_1"/>
    <property type="match status" value="1"/>
</dbReference>
<dbReference type="Pfam" id="PF02801">
    <property type="entry name" value="Ketoacyl-synt_C"/>
    <property type="match status" value="1"/>
</dbReference>
<dbReference type="InterPro" id="IPR016039">
    <property type="entry name" value="Thiolase-like"/>
</dbReference>
<dbReference type="CDD" id="cd00833">
    <property type="entry name" value="PKS"/>
    <property type="match status" value="1"/>
</dbReference>
<dbReference type="GO" id="GO:0006633">
    <property type="term" value="P:fatty acid biosynthetic process"/>
    <property type="evidence" value="ECO:0007669"/>
    <property type="project" value="InterPro"/>
</dbReference>
<sequence>MALSTRKLVEHSLPSLLDAGIEYRGTNIGCCMSGIAFDIQSIADPDVYEARGTFAGYPYSIANKVSYHLDLVGGLLPTDTACSSTVSALHLAVQAFRAEDCETVLIGGSQLNHHLVDWIQYSTGSLLSPDRKCKPFDASANGFGRGEGVCVVVLKPLNAAIRDDDNIYACVLGTGINSSGGAAPVNAPVAEAQINAMERAYEGTGQSPSEADFLELHATGTAAGDPTEANWVGEQFKRDGEILVGSVKGNLGHLEITSFLASLCKVCMTFQTGIIPSNVNLKTPNPAIHWDQYRLFSITSSGIGGLIGHVLIQGPPRRSQPEAISTASQHPVLFVAGGLSPRSSAAVVEALSQCRRSKGMTWRSYGVWIPEQAGPLKFPDLVIAPRAKAPVVFVFSGQGPQHWNMGRELYQQYPVFKASINHMDAFYESIVGQSLLKETGLFNDMALFDLLASFNIHPNIVIRHSAGETALLYTSGAGSQEMALEIVIKRGDVMTLVEKDGGTMAALHSNPDETNDIITIILAQPHATERTLELGCYNAPAAYTLSGERVLGEEAVNLAKPRGFFAAVLRTKVPVHSKCMRVYEEQYLAEMNAIFKNYAGDHTPQVTTYSTFTGLKFEGSFTPEYFWENAVQPVRFSEANAALLEGEGAGSFIDISPHPVLSSLFMESMALLESIGKLTMWGYNTINYSAVNKCQLVDYQATLLQYRFSTKSVPYYSDRSQTMRLKQFALSGGPLNRYDLLINSQMHPDIAEHVIRREPIMPAAGYLEIAFEKGAKQLWKTALQWKVNSSVDATLSANSLRLHADGFMSTRSCEGEVQRIPIQGVRSRCKKLRIDRFYEELKLHSIQCTPVPSSPL</sequence>
<dbReference type="GO" id="GO:0004312">
    <property type="term" value="F:fatty acid synthase activity"/>
    <property type="evidence" value="ECO:0007669"/>
    <property type="project" value="TreeGrafter"/>
</dbReference>
<dbReference type="InterPro" id="IPR050091">
    <property type="entry name" value="PKS_NRPS_Biosynth_Enz"/>
</dbReference>
<keyword evidence="2" id="KW-0597">Phosphoprotein</keyword>
<evidence type="ECO:0000256" key="1">
    <source>
        <dbReference type="ARBA" id="ARBA00022450"/>
    </source>
</evidence>
<accession>A0A0C9V0P4</accession>
<dbReference type="InterPro" id="IPR014043">
    <property type="entry name" value="Acyl_transferase_dom"/>
</dbReference>
<name>A0A0C9V0P4_SPHS4</name>
<evidence type="ECO:0000313" key="5">
    <source>
        <dbReference type="EMBL" id="KIJ30960.1"/>
    </source>
</evidence>
<gene>
    <name evidence="5" type="ORF">M422DRAFT_267482</name>
</gene>
<dbReference type="PANTHER" id="PTHR43775:SF37">
    <property type="entry name" value="SI:DKEY-61P9.11"/>
    <property type="match status" value="1"/>
</dbReference>
<feature type="domain" description="Ketosynthase family 3 (KS3)" evidence="4">
    <location>
        <begin position="1"/>
        <end position="314"/>
    </location>
</feature>
<evidence type="ECO:0000256" key="2">
    <source>
        <dbReference type="ARBA" id="ARBA00022553"/>
    </source>
</evidence>
<dbReference type="InterPro" id="IPR020841">
    <property type="entry name" value="PKS_Beta-ketoAc_synthase_dom"/>
</dbReference>
<dbReference type="PROSITE" id="PS52004">
    <property type="entry name" value="KS3_2"/>
    <property type="match status" value="1"/>
</dbReference>
<dbReference type="AlphaFoldDB" id="A0A0C9V0P4"/>
<evidence type="ECO:0000259" key="4">
    <source>
        <dbReference type="PROSITE" id="PS52004"/>
    </source>
</evidence>
<dbReference type="SMART" id="SM00827">
    <property type="entry name" value="PKS_AT"/>
    <property type="match status" value="1"/>
</dbReference>